<keyword evidence="3" id="KW-0378">Hydrolase</keyword>
<evidence type="ECO:0000256" key="3">
    <source>
        <dbReference type="ARBA" id="ARBA00022801"/>
    </source>
</evidence>
<proteinExistence type="inferred from homology"/>
<evidence type="ECO:0000256" key="1">
    <source>
        <dbReference type="ARBA" id="ARBA00005234"/>
    </source>
</evidence>
<protein>
    <submittedName>
        <fullName evidence="6">Cysteine proteinase</fullName>
    </submittedName>
</protein>
<organism evidence="6 7">
    <name type="scientific">Athelia psychrophila</name>
    <dbReference type="NCBI Taxonomy" id="1759441"/>
    <lineage>
        <taxon>Eukaryota</taxon>
        <taxon>Fungi</taxon>
        <taxon>Dikarya</taxon>
        <taxon>Basidiomycota</taxon>
        <taxon>Agaricomycotina</taxon>
        <taxon>Agaricomycetes</taxon>
        <taxon>Agaricomycetidae</taxon>
        <taxon>Atheliales</taxon>
        <taxon>Atheliaceae</taxon>
        <taxon>Athelia</taxon>
    </lineage>
</organism>
<dbReference type="GO" id="GO:0016929">
    <property type="term" value="F:deSUMOylase activity"/>
    <property type="evidence" value="ECO:0007669"/>
    <property type="project" value="TreeGrafter"/>
</dbReference>
<comment type="similarity">
    <text evidence="1">Belongs to the peptidase C48 family.</text>
</comment>
<evidence type="ECO:0000256" key="4">
    <source>
        <dbReference type="ARBA" id="ARBA00022807"/>
    </source>
</evidence>
<accession>A0A166V051</accession>
<evidence type="ECO:0000259" key="5">
    <source>
        <dbReference type="PROSITE" id="PS50600"/>
    </source>
</evidence>
<keyword evidence="4" id="KW-0788">Thiol protease</keyword>
<feature type="domain" description="Ubiquitin-like protease family profile" evidence="5">
    <location>
        <begin position="134"/>
        <end position="312"/>
    </location>
</feature>
<dbReference type="GO" id="GO:0005634">
    <property type="term" value="C:nucleus"/>
    <property type="evidence" value="ECO:0007669"/>
    <property type="project" value="TreeGrafter"/>
</dbReference>
<dbReference type="PANTHER" id="PTHR12606:SF141">
    <property type="entry name" value="GH15225P-RELATED"/>
    <property type="match status" value="1"/>
</dbReference>
<reference evidence="6 7" key="1">
    <citation type="journal article" date="2016" name="Mol. Biol. Evol.">
        <title>Comparative Genomics of Early-Diverging Mushroom-Forming Fungi Provides Insights into the Origins of Lignocellulose Decay Capabilities.</title>
        <authorList>
            <person name="Nagy L.G."/>
            <person name="Riley R."/>
            <person name="Tritt A."/>
            <person name="Adam C."/>
            <person name="Daum C."/>
            <person name="Floudas D."/>
            <person name="Sun H."/>
            <person name="Yadav J.S."/>
            <person name="Pangilinan J."/>
            <person name="Larsson K.H."/>
            <person name="Matsuura K."/>
            <person name="Barry K."/>
            <person name="Labutti K."/>
            <person name="Kuo R."/>
            <person name="Ohm R.A."/>
            <person name="Bhattacharya S.S."/>
            <person name="Shirouzu T."/>
            <person name="Yoshinaga Y."/>
            <person name="Martin F.M."/>
            <person name="Grigoriev I.V."/>
            <person name="Hibbett D.S."/>
        </authorList>
    </citation>
    <scope>NUCLEOTIDE SEQUENCE [LARGE SCALE GENOMIC DNA]</scope>
    <source>
        <strain evidence="6 7">CBS 109695</strain>
    </source>
</reference>
<dbReference type="GO" id="GO:0060255">
    <property type="term" value="P:regulation of macromolecule metabolic process"/>
    <property type="evidence" value="ECO:0007669"/>
    <property type="project" value="UniProtKB-ARBA"/>
</dbReference>
<dbReference type="GO" id="GO:0016926">
    <property type="term" value="P:protein desumoylation"/>
    <property type="evidence" value="ECO:0007669"/>
    <property type="project" value="TreeGrafter"/>
</dbReference>
<dbReference type="GO" id="GO:0006508">
    <property type="term" value="P:proteolysis"/>
    <property type="evidence" value="ECO:0007669"/>
    <property type="project" value="UniProtKB-KW"/>
</dbReference>
<name>A0A166V051_9AGAM</name>
<keyword evidence="7" id="KW-1185">Reference proteome</keyword>
<dbReference type="Pfam" id="PF02902">
    <property type="entry name" value="Peptidase_C48"/>
    <property type="match status" value="1"/>
</dbReference>
<dbReference type="InterPro" id="IPR003653">
    <property type="entry name" value="Peptidase_C48_C"/>
</dbReference>
<evidence type="ECO:0000313" key="6">
    <source>
        <dbReference type="EMBL" id="KZP32212.1"/>
    </source>
</evidence>
<dbReference type="PROSITE" id="PS50600">
    <property type="entry name" value="ULP_PROTEASE"/>
    <property type="match status" value="1"/>
</dbReference>
<dbReference type="FunFam" id="3.40.395.10:FF:000001">
    <property type="entry name" value="Sentrin-specific protease 1"/>
    <property type="match status" value="1"/>
</dbReference>
<dbReference type="InterPro" id="IPR038765">
    <property type="entry name" value="Papain-like_cys_pep_sf"/>
</dbReference>
<keyword evidence="2" id="KW-0645">Protease</keyword>
<dbReference type="GO" id="GO:0080090">
    <property type="term" value="P:regulation of primary metabolic process"/>
    <property type="evidence" value="ECO:0007669"/>
    <property type="project" value="UniProtKB-ARBA"/>
</dbReference>
<evidence type="ECO:0000256" key="2">
    <source>
        <dbReference type="ARBA" id="ARBA00022670"/>
    </source>
</evidence>
<dbReference type="EMBL" id="KV417486">
    <property type="protein sequence ID" value="KZP32212.1"/>
    <property type="molecule type" value="Genomic_DNA"/>
</dbReference>
<dbReference type="PANTHER" id="PTHR12606">
    <property type="entry name" value="SENTRIN/SUMO-SPECIFIC PROTEASE"/>
    <property type="match status" value="1"/>
</dbReference>
<sequence length="345" mass="39804">MIGYKSDFPTFKGLLDYQRKLEGFNAPVLSSASSIDVSSRYHAPERSRRHSDGDTFLERALAKARATLNGPKPPKPWLPTFEQLQISARAKDEKIEQRLRPKRKPLPASLSSQDNARVDSLLKTRGVIAKHAREQVCDKDLTRLRPSQWLNDEIMNFYGSMIMSRSEGGKENPAAKNGATQGKPLNAHYFSTFFWSKLTGEGYEKGRLAKWTKKVDIFTKDVILIPVNHNNAHWTAAAINFRKKRIESYDSMNMDRQSVFKRLRGYLDAEHRNKKKLPFDFTGWQDYLLEGTPQQENCFDCGVFTCQFLEHISRGEESFNFTQGDMPYLRRRMIWEIGNTTFMDS</sequence>
<dbReference type="STRING" id="436010.A0A166V051"/>
<gene>
    <name evidence="6" type="ORF">FIBSPDRAFT_511946</name>
</gene>
<dbReference type="AlphaFoldDB" id="A0A166V051"/>
<dbReference type="SUPFAM" id="SSF54001">
    <property type="entry name" value="Cysteine proteinases"/>
    <property type="match status" value="1"/>
</dbReference>
<dbReference type="Gene3D" id="3.40.395.10">
    <property type="entry name" value="Adenoviral Proteinase, Chain A"/>
    <property type="match status" value="1"/>
</dbReference>
<evidence type="ECO:0000313" key="7">
    <source>
        <dbReference type="Proteomes" id="UP000076532"/>
    </source>
</evidence>
<dbReference type="OrthoDB" id="1939479at2759"/>
<dbReference type="Proteomes" id="UP000076532">
    <property type="component" value="Unassembled WGS sequence"/>
</dbReference>